<dbReference type="InterPro" id="IPR005074">
    <property type="entry name" value="Peptidase_C39"/>
</dbReference>
<dbReference type="PANTHER" id="PTHR43394:SF1">
    <property type="entry name" value="ATP-BINDING CASSETTE SUB-FAMILY B MEMBER 10, MITOCHONDRIAL"/>
    <property type="match status" value="1"/>
</dbReference>
<dbReference type="RefSeq" id="WP_220209759.1">
    <property type="nucleotide sequence ID" value="NZ_BNJK01000002.1"/>
</dbReference>
<feature type="transmembrane region" description="Helical" evidence="12">
    <location>
        <begin position="316"/>
        <end position="338"/>
    </location>
</feature>
<keyword evidence="9 12" id="KW-1133">Transmembrane helix</keyword>
<dbReference type="GO" id="GO:0016887">
    <property type="term" value="F:ATP hydrolysis activity"/>
    <property type="evidence" value="ECO:0007669"/>
    <property type="project" value="InterPro"/>
</dbReference>
<sequence>MKTFDPESTQLSNNDDLIRALQKEESGATSSDDEGQVTLRRTSGLLPDKRRTALLSGLDIGEQASSTEVADLAEHREHQMARNTMALGLYLAPDQDPAMTATLVTPLQKPETAETETEKPAPSTEASSAPSTPASQGQAQVRKQSLAQRLHLTRKRVPMLQQMSMVECGAASLAMILSYYGRKTSVSEVRNHCGVGRDGLSALSIVKAARSYGLRVRAISLQENDFRFITLPAIIHWEFNHFLVVERWTPKYVDLVDPAIGRRRVTAKEFDNSFTGIVIMLEPGVQFNRETANQRVTLRSYAVNYIKMAPVALGQILGASLLLQLFGLALPALTAIVIDQIIPFQLKDALTLLAVGLFVLLLAQLVTMLLRASVLLYLQTKVDSQMMMGFFEKLLTLPQSFFLQRSSGDILARLASNTIIRDTISNQLVSTILDGSFVLVYLLILLAVSPMFALLALAIGCLQVILLLFTGHRTRELTMRELVAQGKSQGYAAEMLTGIATLKASGAEERALSRWSNLFFDQLNAAVKRSYVSSLTNTVLNTLHTFSPLFLLIAGTVQVLNGSLPTGTMLGLFALATAFLAPLTSLVAMGQQVQLVQSHLERITDVVEARPEQDTEEVNEPERLTGHIQLEKVGFRYDPNSALVLQDISVSIAPGQKVAIVGRTGSGKSTLGNLLLGLYLPTEGEIFYDDIPLRTLNYQAVRSQFGVVMQGSSIFSGSIRQNIALSNPSMPMDHVIKAARAAAIHEDIMQMPMEYETLVSEGGNALSGGQRQRLALARAIANDPVILLLDEATSALDVVTEKAVEQSLNQLACTQIVIAHRLSTIRNADLILVVDRGAIVEQGTHQQLLARHGYYARLIESQLATGEIESM</sequence>
<evidence type="ECO:0000256" key="3">
    <source>
        <dbReference type="ARBA" id="ARBA00022475"/>
    </source>
</evidence>
<keyword evidence="7" id="KW-0645">Protease</keyword>
<dbReference type="GO" id="GO:0005524">
    <property type="term" value="F:ATP binding"/>
    <property type="evidence" value="ECO:0007669"/>
    <property type="project" value="UniProtKB-KW"/>
</dbReference>
<keyword evidence="4 12" id="KW-0812">Transmembrane</keyword>
<organism evidence="16 17">
    <name type="scientific">Reticulibacter mediterranei</name>
    <dbReference type="NCBI Taxonomy" id="2778369"/>
    <lineage>
        <taxon>Bacteria</taxon>
        <taxon>Bacillati</taxon>
        <taxon>Chloroflexota</taxon>
        <taxon>Ktedonobacteria</taxon>
        <taxon>Ktedonobacterales</taxon>
        <taxon>Reticulibacteraceae</taxon>
        <taxon>Reticulibacter</taxon>
    </lineage>
</organism>
<feature type="compositionally biased region" description="Basic and acidic residues" evidence="11">
    <location>
        <begin position="16"/>
        <end position="26"/>
    </location>
</feature>
<evidence type="ECO:0000259" key="13">
    <source>
        <dbReference type="PROSITE" id="PS50893"/>
    </source>
</evidence>
<evidence type="ECO:0000313" key="16">
    <source>
        <dbReference type="EMBL" id="GHO99098.1"/>
    </source>
</evidence>
<evidence type="ECO:0000256" key="2">
    <source>
        <dbReference type="ARBA" id="ARBA00022448"/>
    </source>
</evidence>
<evidence type="ECO:0000256" key="6">
    <source>
        <dbReference type="ARBA" id="ARBA00022801"/>
    </source>
</evidence>
<feature type="domain" description="Peptidase C39" evidence="15">
    <location>
        <begin position="162"/>
        <end position="281"/>
    </location>
</feature>
<evidence type="ECO:0000256" key="10">
    <source>
        <dbReference type="ARBA" id="ARBA00023136"/>
    </source>
</evidence>
<feature type="compositionally biased region" description="Low complexity" evidence="11">
    <location>
        <begin position="120"/>
        <end position="135"/>
    </location>
</feature>
<dbReference type="SUPFAM" id="SSF52540">
    <property type="entry name" value="P-loop containing nucleoside triphosphate hydrolases"/>
    <property type="match status" value="1"/>
</dbReference>
<keyword evidence="17" id="KW-1185">Reference proteome</keyword>
<evidence type="ECO:0000256" key="5">
    <source>
        <dbReference type="ARBA" id="ARBA00022741"/>
    </source>
</evidence>
<evidence type="ECO:0000256" key="4">
    <source>
        <dbReference type="ARBA" id="ARBA00022692"/>
    </source>
</evidence>
<dbReference type="SUPFAM" id="SSF90123">
    <property type="entry name" value="ABC transporter transmembrane region"/>
    <property type="match status" value="1"/>
</dbReference>
<dbReference type="Pfam" id="PF03412">
    <property type="entry name" value="Peptidase_C39"/>
    <property type="match status" value="1"/>
</dbReference>
<feature type="domain" description="ABC transporter" evidence="13">
    <location>
        <begin position="628"/>
        <end position="861"/>
    </location>
</feature>
<proteinExistence type="predicted"/>
<evidence type="ECO:0000259" key="15">
    <source>
        <dbReference type="PROSITE" id="PS50990"/>
    </source>
</evidence>
<dbReference type="GO" id="GO:0005886">
    <property type="term" value="C:plasma membrane"/>
    <property type="evidence" value="ECO:0007669"/>
    <property type="project" value="UniProtKB-SubCell"/>
</dbReference>
<dbReference type="GO" id="GO:0015421">
    <property type="term" value="F:ABC-type oligopeptide transporter activity"/>
    <property type="evidence" value="ECO:0007669"/>
    <property type="project" value="TreeGrafter"/>
</dbReference>
<dbReference type="Pfam" id="PF00005">
    <property type="entry name" value="ABC_tran"/>
    <property type="match status" value="1"/>
</dbReference>
<dbReference type="CDD" id="cd18779">
    <property type="entry name" value="ABC_6TM_T1SS_like"/>
    <property type="match status" value="1"/>
</dbReference>
<dbReference type="InterPro" id="IPR017871">
    <property type="entry name" value="ABC_transporter-like_CS"/>
</dbReference>
<dbReference type="PROSITE" id="PS00211">
    <property type="entry name" value="ABC_TRANSPORTER_1"/>
    <property type="match status" value="1"/>
</dbReference>
<evidence type="ECO:0000256" key="1">
    <source>
        <dbReference type="ARBA" id="ARBA00004651"/>
    </source>
</evidence>
<evidence type="ECO:0000256" key="9">
    <source>
        <dbReference type="ARBA" id="ARBA00022989"/>
    </source>
</evidence>
<keyword evidence="6" id="KW-0378">Hydrolase</keyword>
<evidence type="ECO:0000313" key="17">
    <source>
        <dbReference type="Proteomes" id="UP000597444"/>
    </source>
</evidence>
<dbReference type="InterPro" id="IPR011527">
    <property type="entry name" value="ABC1_TM_dom"/>
</dbReference>
<dbReference type="FunFam" id="3.40.50.300:FF:000299">
    <property type="entry name" value="ABC transporter ATP-binding protein/permease"/>
    <property type="match status" value="1"/>
</dbReference>
<keyword evidence="5" id="KW-0547">Nucleotide-binding</keyword>
<dbReference type="Gene3D" id="3.90.70.10">
    <property type="entry name" value="Cysteine proteinases"/>
    <property type="match status" value="1"/>
</dbReference>
<feature type="domain" description="ABC transmembrane type-1" evidence="14">
    <location>
        <begin position="316"/>
        <end position="595"/>
    </location>
</feature>
<keyword evidence="10 12" id="KW-0472">Membrane</keyword>
<comment type="caution">
    <text evidence="16">The sequence shown here is derived from an EMBL/GenBank/DDBJ whole genome shotgun (WGS) entry which is preliminary data.</text>
</comment>
<dbReference type="PROSITE" id="PS50929">
    <property type="entry name" value="ABC_TM1F"/>
    <property type="match status" value="1"/>
</dbReference>
<feature type="transmembrane region" description="Helical" evidence="12">
    <location>
        <begin position="438"/>
        <end position="469"/>
    </location>
</feature>
<evidence type="ECO:0000256" key="7">
    <source>
        <dbReference type="ARBA" id="ARBA00022807"/>
    </source>
</evidence>
<dbReference type="Pfam" id="PF00664">
    <property type="entry name" value="ABC_membrane"/>
    <property type="match status" value="1"/>
</dbReference>
<feature type="compositionally biased region" description="Polar residues" evidence="11">
    <location>
        <begin position="1"/>
        <end position="15"/>
    </location>
</feature>
<dbReference type="PROSITE" id="PS50990">
    <property type="entry name" value="PEPTIDASE_C39"/>
    <property type="match status" value="1"/>
</dbReference>
<evidence type="ECO:0000256" key="8">
    <source>
        <dbReference type="ARBA" id="ARBA00022840"/>
    </source>
</evidence>
<dbReference type="PANTHER" id="PTHR43394">
    <property type="entry name" value="ATP-DEPENDENT PERMEASE MDL1, MITOCHONDRIAL"/>
    <property type="match status" value="1"/>
</dbReference>
<dbReference type="PROSITE" id="PS50893">
    <property type="entry name" value="ABC_TRANSPORTER_2"/>
    <property type="match status" value="1"/>
</dbReference>
<dbReference type="GO" id="GO:0006508">
    <property type="term" value="P:proteolysis"/>
    <property type="evidence" value="ECO:0007669"/>
    <property type="project" value="InterPro"/>
</dbReference>
<dbReference type="Proteomes" id="UP000597444">
    <property type="component" value="Unassembled WGS sequence"/>
</dbReference>
<keyword evidence="3" id="KW-1003">Cell membrane</keyword>
<gene>
    <name evidence="16" type="ORF">KSF_091460</name>
</gene>
<keyword evidence="2" id="KW-0813">Transport</keyword>
<dbReference type="InterPro" id="IPR027417">
    <property type="entry name" value="P-loop_NTPase"/>
</dbReference>
<dbReference type="Gene3D" id="3.40.50.300">
    <property type="entry name" value="P-loop containing nucleotide triphosphate hydrolases"/>
    <property type="match status" value="1"/>
</dbReference>
<dbReference type="InterPro" id="IPR003593">
    <property type="entry name" value="AAA+_ATPase"/>
</dbReference>
<dbReference type="Gene3D" id="1.20.1560.10">
    <property type="entry name" value="ABC transporter type 1, transmembrane domain"/>
    <property type="match status" value="1"/>
</dbReference>
<reference evidence="16" key="1">
    <citation type="submission" date="2020-10" db="EMBL/GenBank/DDBJ databases">
        <title>Taxonomic study of unclassified bacteria belonging to the class Ktedonobacteria.</title>
        <authorList>
            <person name="Yabe S."/>
            <person name="Wang C.M."/>
            <person name="Zheng Y."/>
            <person name="Sakai Y."/>
            <person name="Cavaletti L."/>
            <person name="Monciardini P."/>
            <person name="Donadio S."/>
        </authorList>
    </citation>
    <scope>NUCLEOTIDE SEQUENCE</scope>
    <source>
        <strain evidence="16">ID150040</strain>
    </source>
</reference>
<keyword evidence="7" id="KW-0788">Thiol protease</keyword>
<protein>
    <submittedName>
        <fullName evidence="16">NHLP family bacteriocin export ABC transporter peptidase/permease/ATPase</fullName>
    </submittedName>
</protein>
<dbReference type="SMART" id="SM00382">
    <property type="entry name" value="AAA"/>
    <property type="match status" value="1"/>
</dbReference>
<dbReference type="InterPro" id="IPR003439">
    <property type="entry name" value="ABC_transporter-like_ATP-bd"/>
</dbReference>
<accession>A0A8J3N7Y3</accession>
<feature type="transmembrane region" description="Helical" evidence="12">
    <location>
        <begin position="538"/>
        <end position="557"/>
    </location>
</feature>
<feature type="compositionally biased region" description="Polar residues" evidence="11">
    <location>
        <begin position="136"/>
        <end position="145"/>
    </location>
</feature>
<dbReference type="GO" id="GO:0008234">
    <property type="term" value="F:cysteine-type peptidase activity"/>
    <property type="evidence" value="ECO:0007669"/>
    <property type="project" value="UniProtKB-KW"/>
</dbReference>
<dbReference type="InterPro" id="IPR039421">
    <property type="entry name" value="Type_1_exporter"/>
</dbReference>
<evidence type="ECO:0000259" key="14">
    <source>
        <dbReference type="PROSITE" id="PS50929"/>
    </source>
</evidence>
<name>A0A8J3N7Y3_9CHLR</name>
<evidence type="ECO:0000256" key="12">
    <source>
        <dbReference type="SAM" id="Phobius"/>
    </source>
</evidence>
<feature type="region of interest" description="Disordered" evidence="11">
    <location>
        <begin position="108"/>
        <end position="145"/>
    </location>
</feature>
<dbReference type="AlphaFoldDB" id="A0A8J3N7Y3"/>
<evidence type="ECO:0000256" key="11">
    <source>
        <dbReference type="SAM" id="MobiDB-lite"/>
    </source>
</evidence>
<feature type="transmembrane region" description="Helical" evidence="12">
    <location>
        <begin position="569"/>
        <end position="589"/>
    </location>
</feature>
<dbReference type="InterPro" id="IPR036640">
    <property type="entry name" value="ABC1_TM_sf"/>
</dbReference>
<keyword evidence="8" id="KW-0067">ATP-binding</keyword>
<comment type="subcellular location">
    <subcellularLocation>
        <location evidence="1">Cell membrane</location>
        <topology evidence="1">Multi-pass membrane protein</topology>
    </subcellularLocation>
</comment>
<dbReference type="EMBL" id="BNJK01000002">
    <property type="protein sequence ID" value="GHO99098.1"/>
    <property type="molecule type" value="Genomic_DNA"/>
</dbReference>
<feature type="region of interest" description="Disordered" evidence="11">
    <location>
        <begin position="1"/>
        <end position="44"/>
    </location>
</feature>
<feature type="transmembrane region" description="Helical" evidence="12">
    <location>
        <begin position="350"/>
        <end position="378"/>
    </location>
</feature>